<dbReference type="STRING" id="1160497.A0A1L9V6S8"/>
<dbReference type="PANTHER" id="PTHR21310">
    <property type="entry name" value="AMINOGLYCOSIDE PHOSPHOTRANSFERASE-RELATED-RELATED"/>
    <property type="match status" value="1"/>
</dbReference>
<dbReference type="AlphaFoldDB" id="A0A1L9V6S8"/>
<gene>
    <name evidence="1" type="ORF">ASPGLDRAFT_52437</name>
</gene>
<dbReference type="PANTHER" id="PTHR21310:SF51">
    <property type="entry name" value="AMINOGLYCOSIDE PHOSPHOTRANSFERASE DOMAIN-CONTAINING PROTEIN"/>
    <property type="match status" value="1"/>
</dbReference>
<organism evidence="1 2">
    <name type="scientific">Aspergillus glaucus CBS 516.65</name>
    <dbReference type="NCBI Taxonomy" id="1160497"/>
    <lineage>
        <taxon>Eukaryota</taxon>
        <taxon>Fungi</taxon>
        <taxon>Dikarya</taxon>
        <taxon>Ascomycota</taxon>
        <taxon>Pezizomycotina</taxon>
        <taxon>Eurotiomycetes</taxon>
        <taxon>Eurotiomycetidae</taxon>
        <taxon>Eurotiales</taxon>
        <taxon>Aspergillaceae</taxon>
        <taxon>Aspergillus</taxon>
        <taxon>Aspergillus subgen. Aspergillus</taxon>
    </lineage>
</organism>
<keyword evidence="2" id="KW-1185">Reference proteome</keyword>
<proteinExistence type="predicted"/>
<accession>A0A1L9V6S8</accession>
<dbReference type="RefSeq" id="XP_022396332.1">
    <property type="nucleotide sequence ID" value="XM_022547755.1"/>
</dbReference>
<sequence length="466" mass="52934">MKTQSYSLRFSRRLTKSSCPLLASTILQRLQPLYQTVNAKLSVGEPLYGSYHVLFPLTFDDISLRLVVKIPINGTASKWDEMSASALTSETNTMRLLKRETTIPLPDVLDFSSTTQNTLRCPYIIMAFISGVPLHDVWFGHRLNGASLGTTRLRRIRALESTASAMMQLDRFSFRAGGRLLLDSDGNPSDIGPMRQVDHKAMLDRWFVHNDPDDDLIYIECAPSSDPKAQYTLMLDKHPEQNQVSKGLAMLLRQLISWIPEPEPSEMDPFVLAHPETDIQNFIVSEEGELRGVIDWDEVAAVPRTLGNESYPGWLTRDWDPAMYGYQESMEHGVEPEGAWEDSPKSLAYYRGIYDGIMAKHRMERRGSEANFCRMSLITENLAIAVDAPQCRDPVLHKMMHEIWAAAGRGQQLDYTELADMFAESKVDDMVMETLHRGFNILLSKEGLWGAFDYHHARYKTTHSTH</sequence>
<dbReference type="EMBL" id="KV878916">
    <property type="protein sequence ID" value="OJJ79634.1"/>
    <property type="molecule type" value="Genomic_DNA"/>
</dbReference>
<reference evidence="2" key="1">
    <citation type="journal article" date="2017" name="Genome Biol.">
        <title>Comparative genomics reveals high biological diversity and specific adaptations in the industrially and medically important fungal genus Aspergillus.</title>
        <authorList>
            <person name="de Vries R.P."/>
            <person name="Riley R."/>
            <person name="Wiebenga A."/>
            <person name="Aguilar-Osorio G."/>
            <person name="Amillis S."/>
            <person name="Uchima C.A."/>
            <person name="Anderluh G."/>
            <person name="Asadollahi M."/>
            <person name="Askin M."/>
            <person name="Barry K."/>
            <person name="Battaglia E."/>
            <person name="Bayram O."/>
            <person name="Benocci T."/>
            <person name="Braus-Stromeyer S.A."/>
            <person name="Caldana C."/>
            <person name="Canovas D."/>
            <person name="Cerqueira G.C."/>
            <person name="Chen F."/>
            <person name="Chen W."/>
            <person name="Choi C."/>
            <person name="Clum A."/>
            <person name="Dos Santos R.A."/>
            <person name="Damasio A.R."/>
            <person name="Diallinas G."/>
            <person name="Emri T."/>
            <person name="Fekete E."/>
            <person name="Flipphi M."/>
            <person name="Freyberg S."/>
            <person name="Gallo A."/>
            <person name="Gournas C."/>
            <person name="Habgood R."/>
            <person name="Hainaut M."/>
            <person name="Harispe M.L."/>
            <person name="Henrissat B."/>
            <person name="Hilden K.S."/>
            <person name="Hope R."/>
            <person name="Hossain A."/>
            <person name="Karabika E."/>
            <person name="Karaffa L."/>
            <person name="Karanyi Z."/>
            <person name="Krasevec N."/>
            <person name="Kuo A."/>
            <person name="Kusch H."/>
            <person name="LaButti K."/>
            <person name="Lagendijk E.L."/>
            <person name="Lapidus A."/>
            <person name="Levasseur A."/>
            <person name="Lindquist E."/>
            <person name="Lipzen A."/>
            <person name="Logrieco A.F."/>
            <person name="MacCabe A."/>
            <person name="Maekelae M.R."/>
            <person name="Malavazi I."/>
            <person name="Melin P."/>
            <person name="Meyer V."/>
            <person name="Mielnichuk N."/>
            <person name="Miskei M."/>
            <person name="Molnar A.P."/>
            <person name="Mule G."/>
            <person name="Ngan C.Y."/>
            <person name="Orejas M."/>
            <person name="Orosz E."/>
            <person name="Ouedraogo J.P."/>
            <person name="Overkamp K.M."/>
            <person name="Park H.-S."/>
            <person name="Perrone G."/>
            <person name="Piumi F."/>
            <person name="Punt P.J."/>
            <person name="Ram A.F."/>
            <person name="Ramon A."/>
            <person name="Rauscher S."/>
            <person name="Record E."/>
            <person name="Riano-Pachon D.M."/>
            <person name="Robert V."/>
            <person name="Roehrig J."/>
            <person name="Ruller R."/>
            <person name="Salamov A."/>
            <person name="Salih N.S."/>
            <person name="Samson R.A."/>
            <person name="Sandor E."/>
            <person name="Sanguinetti M."/>
            <person name="Schuetze T."/>
            <person name="Sepcic K."/>
            <person name="Shelest E."/>
            <person name="Sherlock G."/>
            <person name="Sophianopoulou V."/>
            <person name="Squina F.M."/>
            <person name="Sun H."/>
            <person name="Susca A."/>
            <person name="Todd R.B."/>
            <person name="Tsang A."/>
            <person name="Unkles S.E."/>
            <person name="van de Wiele N."/>
            <person name="van Rossen-Uffink D."/>
            <person name="Oliveira J.V."/>
            <person name="Vesth T.C."/>
            <person name="Visser J."/>
            <person name="Yu J.-H."/>
            <person name="Zhou M."/>
            <person name="Andersen M.R."/>
            <person name="Archer D.B."/>
            <person name="Baker S.E."/>
            <person name="Benoit I."/>
            <person name="Brakhage A.A."/>
            <person name="Braus G.H."/>
            <person name="Fischer R."/>
            <person name="Frisvad J.C."/>
            <person name="Goldman G.H."/>
            <person name="Houbraken J."/>
            <person name="Oakley B."/>
            <person name="Pocsi I."/>
            <person name="Scazzocchio C."/>
            <person name="Seiboth B."/>
            <person name="vanKuyk P.A."/>
            <person name="Wortman J."/>
            <person name="Dyer P.S."/>
            <person name="Grigoriev I.V."/>
        </authorList>
    </citation>
    <scope>NUCLEOTIDE SEQUENCE [LARGE SCALE GENOMIC DNA]</scope>
    <source>
        <strain evidence="2">CBS 516.65</strain>
    </source>
</reference>
<evidence type="ECO:0000313" key="2">
    <source>
        <dbReference type="Proteomes" id="UP000184300"/>
    </source>
</evidence>
<protein>
    <submittedName>
        <fullName evidence="1">Uncharacterized protein</fullName>
    </submittedName>
</protein>
<dbReference type="InterPro" id="IPR011009">
    <property type="entry name" value="Kinase-like_dom_sf"/>
</dbReference>
<dbReference type="Proteomes" id="UP000184300">
    <property type="component" value="Unassembled WGS sequence"/>
</dbReference>
<dbReference type="OrthoDB" id="10003767at2759"/>
<evidence type="ECO:0000313" key="1">
    <source>
        <dbReference type="EMBL" id="OJJ79634.1"/>
    </source>
</evidence>
<dbReference type="SUPFAM" id="SSF56112">
    <property type="entry name" value="Protein kinase-like (PK-like)"/>
    <property type="match status" value="1"/>
</dbReference>
<dbReference type="GeneID" id="34464016"/>
<dbReference type="VEuPathDB" id="FungiDB:ASPGLDRAFT_52437"/>
<name>A0A1L9V6S8_ASPGL</name>
<dbReference type="InterPro" id="IPR051678">
    <property type="entry name" value="AGP_Transferase"/>
</dbReference>